<dbReference type="RefSeq" id="WP_245033957.1">
    <property type="nucleotide sequence ID" value="NZ_CP095075.1"/>
</dbReference>
<evidence type="ECO:0008006" key="3">
    <source>
        <dbReference type="Google" id="ProtNLM"/>
    </source>
</evidence>
<protein>
    <recommendedName>
        <fullName evidence="3">Lipoprotein</fullName>
    </recommendedName>
</protein>
<reference evidence="1" key="1">
    <citation type="submission" date="2022-04" db="EMBL/GenBank/DDBJ databases">
        <title>Halobacillus sp. isolated from saltern.</title>
        <authorList>
            <person name="Won M."/>
            <person name="Lee C.-M."/>
            <person name="Woen H.-Y."/>
            <person name="Kwon S.-W."/>
        </authorList>
    </citation>
    <scope>NUCLEOTIDE SEQUENCE</scope>
    <source>
        <strain evidence="1">SSHM10-5</strain>
    </source>
</reference>
<dbReference type="EMBL" id="CP095075">
    <property type="protein sequence ID" value="UOR12852.1"/>
    <property type="molecule type" value="Genomic_DNA"/>
</dbReference>
<dbReference type="PROSITE" id="PS51257">
    <property type="entry name" value="PROKAR_LIPOPROTEIN"/>
    <property type="match status" value="1"/>
</dbReference>
<keyword evidence="2" id="KW-1185">Reference proteome</keyword>
<sequence>MKKLILFFLLLILFLSGCSSENYITFEGESNNWEGKLQLVNDETDVTGKYSFRLTNDKIDEVDNLTININGGQTILKQDQASTKKTIETTTQCSGCATFDEGSTIPVTISWNNKEESFKLIKE</sequence>
<gene>
    <name evidence="1" type="ORF">MUO15_04900</name>
</gene>
<dbReference type="Proteomes" id="UP000830326">
    <property type="component" value="Chromosome"/>
</dbReference>
<proteinExistence type="predicted"/>
<accession>A0ABY4HEL9</accession>
<organism evidence="1 2">
    <name type="scientific">Halobacillus amylolyticus</name>
    <dbReference type="NCBI Taxonomy" id="2932259"/>
    <lineage>
        <taxon>Bacteria</taxon>
        <taxon>Bacillati</taxon>
        <taxon>Bacillota</taxon>
        <taxon>Bacilli</taxon>
        <taxon>Bacillales</taxon>
        <taxon>Bacillaceae</taxon>
        <taxon>Halobacillus</taxon>
    </lineage>
</organism>
<name>A0ABY4HEL9_9BACI</name>
<evidence type="ECO:0000313" key="1">
    <source>
        <dbReference type="EMBL" id="UOR12852.1"/>
    </source>
</evidence>
<evidence type="ECO:0000313" key="2">
    <source>
        <dbReference type="Proteomes" id="UP000830326"/>
    </source>
</evidence>